<evidence type="ECO:0000313" key="2">
    <source>
        <dbReference type="EMBL" id="ALB54935.1"/>
    </source>
</evidence>
<evidence type="ECO:0000313" key="5">
    <source>
        <dbReference type="Proteomes" id="UP000254849"/>
    </source>
</evidence>
<feature type="region of interest" description="Disordered" evidence="1">
    <location>
        <begin position="225"/>
        <end position="244"/>
    </location>
</feature>
<dbReference type="EMBL" id="CP012257">
    <property type="protein sequence ID" value="ALB54935.1"/>
    <property type="molecule type" value="Genomic_DNA"/>
</dbReference>
<evidence type="ECO:0000256" key="1">
    <source>
        <dbReference type="SAM" id="MobiDB-lite"/>
    </source>
</evidence>
<reference evidence="2 4" key="3">
    <citation type="journal article" date="2016" name="Genome Announc.">
        <title>Fully Closed Genome Sequences of Five Type Strains of the Genus Cronobacter and One Cronobacter sakazakii Strain.</title>
        <authorList>
            <person name="Moine D."/>
            <person name="Kassam M."/>
            <person name="Baert L."/>
            <person name="Tang Y."/>
            <person name="Barretto C."/>
            <person name="Ngom Bru C."/>
            <person name="Klijn A."/>
            <person name="Descombes P."/>
        </authorList>
    </citation>
    <scope>NUCLEOTIDE SEQUENCE [LARGE SCALE GENOMIC DNA]</scope>
    <source>
        <strain evidence="2 4">NCTC 9529</strain>
    </source>
</reference>
<name>A0AAC8ZRH4_9ENTR</name>
<dbReference type="EMBL" id="UFYH01000001">
    <property type="protein sequence ID" value="STD07541.1"/>
    <property type="molecule type" value="Genomic_DNA"/>
</dbReference>
<accession>A0AAC8ZRH4</accession>
<reference evidence="4" key="1">
    <citation type="submission" date="2015-07" db="EMBL/GenBank/DDBJ databases">
        <authorList>
            <person name="Moine D."/>
            <person name="Kassam M."/>
        </authorList>
    </citation>
    <scope>NUCLEOTIDE SEQUENCE [LARGE SCALE GENOMIC DNA]</scope>
    <source>
        <strain evidence="4">NCTC 9529</strain>
    </source>
</reference>
<evidence type="ECO:0000313" key="3">
    <source>
        <dbReference type="EMBL" id="STD07541.1"/>
    </source>
</evidence>
<dbReference type="Proteomes" id="UP000061974">
    <property type="component" value="Chromosome"/>
</dbReference>
<dbReference type="KEGG" id="cui:AFK65_09775"/>
<protein>
    <submittedName>
        <fullName evidence="2">SsrAB-activated protein</fullName>
    </submittedName>
</protein>
<sequence>MAKILLRSGDLDDFQSVGENGQAVFESALQIRETLRLRKQPLVESLAIPQLNEEGDRVDWYSPVSGKVMGWASASSEERERALRFLESALSSARALSKRCLESEKTAQQLFGALLAKAVQFPGANFLYLVDGKPVITFWGFVNLNQGARDDVLECLREAEPVEPEIIMTPQEEPEPEPTPVMMAEPDAPLLAAPPVTPAPVAPAPAAPVHASAAALAAYAAEAEAATSPEDADPAPVNAPPSARRSRVPLWTWPLAAAVVMGAVAAPVTWYMLQQKEAAAPTISVAQIKAQEIAPAPVKSVDASPAVSAAPVAPVASTTTLPLAAAQVTPPAPVVEEKPVVAPAPVDKNALVMDANQVKAGTTRFLNGTWRLSIGSPDPLTGKSTSMRIDMKNNKGMARVTLGDNVVCKAELFSGLHQTGELMIKTRGKARCSDGSRYPMPEIACKAGPNDVAECTGRYDEKTVLPLTMKKVSA</sequence>
<reference evidence="4" key="2">
    <citation type="submission" date="2015-09" db="EMBL/GenBank/DDBJ databases">
        <title>Cronobacter genome sequencing and assembly.</title>
        <authorList>
            <person name="Descombes P."/>
            <person name="Baert L."/>
            <person name="Ngom-Bru C."/>
            <person name="Barretto C."/>
        </authorList>
    </citation>
    <scope>NUCLEOTIDE SEQUENCE [LARGE SCALE GENOMIC DNA]</scope>
    <source>
        <strain evidence="4">NCTC 9529</strain>
    </source>
</reference>
<dbReference type="Proteomes" id="UP000254849">
    <property type="component" value="Unassembled WGS sequence"/>
</dbReference>
<reference evidence="3 5" key="4">
    <citation type="submission" date="2018-06" db="EMBL/GenBank/DDBJ databases">
        <authorList>
            <consortium name="Pathogen Informatics"/>
            <person name="Doyle S."/>
        </authorList>
    </citation>
    <scope>NUCLEOTIDE SEQUENCE [LARGE SCALE GENOMIC DNA]</scope>
    <source>
        <strain evidence="5">NCTC 9529</strain>
        <strain evidence="3">NCTC9529</strain>
    </source>
</reference>
<proteinExistence type="predicted"/>
<keyword evidence="5" id="KW-1185">Reference proteome</keyword>
<organism evidence="2 4">
    <name type="scientific">Cronobacter universalis NCTC 9529</name>
    <dbReference type="NCBI Taxonomy" id="1074000"/>
    <lineage>
        <taxon>Bacteria</taxon>
        <taxon>Pseudomonadati</taxon>
        <taxon>Pseudomonadota</taxon>
        <taxon>Gammaproteobacteria</taxon>
        <taxon>Enterobacterales</taxon>
        <taxon>Enterobacteriaceae</taxon>
        <taxon>Cronobacter</taxon>
    </lineage>
</organism>
<dbReference type="InterPro" id="IPR047774">
    <property type="entry name" value="SrfA-like"/>
</dbReference>
<gene>
    <name evidence="2" type="ORF">AFK65_09775</name>
    <name evidence="3" type="ORF">NCTC9529_01998</name>
</gene>
<evidence type="ECO:0000313" key="4">
    <source>
        <dbReference type="Proteomes" id="UP000061974"/>
    </source>
</evidence>
<dbReference type="RefSeq" id="WP_038857235.1">
    <property type="nucleotide sequence ID" value="NZ_AJKW01000009.1"/>
</dbReference>
<dbReference type="NCBIfam" id="NF040486">
    <property type="entry name" value="SrfA_fam"/>
    <property type="match status" value="1"/>
</dbReference>
<dbReference type="AlphaFoldDB" id="A0AAC8ZRH4"/>